<proteinExistence type="predicted"/>
<comment type="caution">
    <text evidence="1">The sequence shown here is derived from an EMBL/GenBank/DDBJ whole genome shotgun (WGS) entry which is preliminary data.</text>
</comment>
<name>A0A8X8KJI1_STAHO</name>
<protein>
    <submittedName>
        <fullName evidence="1">Uncharacterized protein</fullName>
    </submittedName>
</protein>
<dbReference type="EMBL" id="JAGHKT020000019">
    <property type="protein sequence ID" value="MCM5673126.1"/>
    <property type="molecule type" value="Genomic_DNA"/>
</dbReference>
<reference evidence="1 2" key="1">
    <citation type="submission" date="2022-06" db="EMBL/GenBank/DDBJ databases">
        <title>Staphylococcus hominis ShoR14 genome sequence.</title>
        <authorList>
            <person name="Yeo C.C."/>
            <person name="Chew C.H."/>
            <person name="Che Hamzah A.M."/>
            <person name="Al-Trad E.I."/>
        </authorList>
    </citation>
    <scope>NUCLEOTIDE SEQUENCE [LARGE SCALE GENOMIC DNA]</scope>
    <source>
        <strain evidence="1 2">ShoR14</strain>
    </source>
</reference>
<accession>A0A8X8KJI1</accession>
<organism evidence="1 2">
    <name type="scientific">Staphylococcus hominis</name>
    <dbReference type="NCBI Taxonomy" id="1290"/>
    <lineage>
        <taxon>Bacteria</taxon>
        <taxon>Bacillati</taxon>
        <taxon>Bacillota</taxon>
        <taxon>Bacilli</taxon>
        <taxon>Bacillales</taxon>
        <taxon>Staphylococcaceae</taxon>
        <taxon>Staphylococcus</taxon>
    </lineage>
</organism>
<dbReference type="AlphaFoldDB" id="A0A8X8KJI1"/>
<sequence>MANFKVKQQYNDLEFKRVLKKNEEVEMTVKRADAVEKTLSEKGFKGPFLERIDNKDKK</sequence>
<gene>
    <name evidence="1" type="ORF">J7T32_010285</name>
</gene>
<evidence type="ECO:0000313" key="2">
    <source>
        <dbReference type="Proteomes" id="UP000665944"/>
    </source>
</evidence>
<dbReference type="Proteomes" id="UP000665944">
    <property type="component" value="Unassembled WGS sequence"/>
</dbReference>
<evidence type="ECO:0000313" key="1">
    <source>
        <dbReference type="EMBL" id="MCM5673126.1"/>
    </source>
</evidence>
<keyword evidence="2" id="KW-1185">Reference proteome</keyword>
<dbReference type="RefSeq" id="WP_182477405.1">
    <property type="nucleotide sequence ID" value="NZ_CAXOOJ010000005.1"/>
</dbReference>